<name>U4LVQ6_PYROM</name>
<dbReference type="Proteomes" id="UP000018144">
    <property type="component" value="Unassembled WGS sequence"/>
</dbReference>
<evidence type="ECO:0000313" key="2">
    <source>
        <dbReference type="Proteomes" id="UP000018144"/>
    </source>
</evidence>
<protein>
    <submittedName>
        <fullName evidence="1">Uncharacterized protein</fullName>
    </submittedName>
</protein>
<dbReference type="AlphaFoldDB" id="U4LVQ6"/>
<accession>U4LVQ6</accession>
<reference evidence="1 2" key="1">
    <citation type="journal article" date="2013" name="PLoS Genet.">
        <title>The genome and development-dependent transcriptomes of Pyronema confluens: a window into fungal evolution.</title>
        <authorList>
            <person name="Traeger S."/>
            <person name="Altegoer F."/>
            <person name="Freitag M."/>
            <person name="Gabaldon T."/>
            <person name="Kempken F."/>
            <person name="Kumar A."/>
            <person name="Marcet-Houben M."/>
            <person name="Poggeler S."/>
            <person name="Stajich J.E."/>
            <person name="Nowrousian M."/>
        </authorList>
    </citation>
    <scope>NUCLEOTIDE SEQUENCE [LARGE SCALE GENOMIC DNA]</scope>
    <source>
        <strain evidence="2">CBS 100304</strain>
        <tissue evidence="1">Vegetative mycelium</tissue>
    </source>
</reference>
<dbReference type="EMBL" id="HF935907">
    <property type="protein sequence ID" value="CCX32756.1"/>
    <property type="molecule type" value="Genomic_DNA"/>
</dbReference>
<proteinExistence type="predicted"/>
<keyword evidence="2" id="KW-1185">Reference proteome</keyword>
<organism evidence="1 2">
    <name type="scientific">Pyronema omphalodes (strain CBS 100304)</name>
    <name type="common">Pyronema confluens</name>
    <dbReference type="NCBI Taxonomy" id="1076935"/>
    <lineage>
        <taxon>Eukaryota</taxon>
        <taxon>Fungi</taxon>
        <taxon>Dikarya</taxon>
        <taxon>Ascomycota</taxon>
        <taxon>Pezizomycotina</taxon>
        <taxon>Pezizomycetes</taxon>
        <taxon>Pezizales</taxon>
        <taxon>Pyronemataceae</taxon>
        <taxon>Pyronema</taxon>
    </lineage>
</organism>
<evidence type="ECO:0000313" key="1">
    <source>
        <dbReference type="EMBL" id="CCX32756.1"/>
    </source>
</evidence>
<gene>
    <name evidence="1" type="ORF">PCON_13607</name>
</gene>
<sequence length="111" mass="12678">MQSNIPIIHSGSFAVHTKIQQTFLESSASPLAELRNNRSPLRCCCLFSVAAYGFDTNFIKRFPPLRGMMVFVRFFCSDRRFGTLIPTYSMEFSFPTHLFAKPEDDLAVFLV</sequence>